<comment type="caution">
    <text evidence="4">The sequence shown here is derived from an EMBL/GenBank/DDBJ whole genome shotgun (WGS) entry which is preliminary data.</text>
</comment>
<gene>
    <name evidence="4" type="ORF">A2925_00635</name>
</gene>
<dbReference type="Pfam" id="PF24514">
    <property type="entry name" value="SpaA_4"/>
    <property type="match status" value="2"/>
</dbReference>
<dbReference type="STRING" id="1802697.A2925_00635"/>
<dbReference type="PROSITE" id="PS50093">
    <property type="entry name" value="PKD"/>
    <property type="match status" value="1"/>
</dbReference>
<dbReference type="Gene3D" id="2.60.40.10">
    <property type="entry name" value="Immunoglobulins"/>
    <property type="match status" value="1"/>
</dbReference>
<evidence type="ECO:0000313" key="4">
    <source>
        <dbReference type="EMBL" id="OGN25358.1"/>
    </source>
</evidence>
<accession>A0A1F8GKV3</accession>
<dbReference type="InterPro" id="IPR013783">
    <property type="entry name" value="Ig-like_fold"/>
</dbReference>
<feature type="region of interest" description="Disordered" evidence="1">
    <location>
        <begin position="463"/>
        <end position="510"/>
    </location>
</feature>
<protein>
    <recommendedName>
        <fullName evidence="3">PKD domain-containing protein</fullName>
    </recommendedName>
</protein>
<dbReference type="Proteomes" id="UP000178256">
    <property type="component" value="Unassembled WGS sequence"/>
</dbReference>
<reference evidence="4 5" key="1">
    <citation type="journal article" date="2016" name="Nat. Commun.">
        <title>Thousands of microbial genomes shed light on interconnected biogeochemical processes in an aquifer system.</title>
        <authorList>
            <person name="Anantharaman K."/>
            <person name="Brown C.T."/>
            <person name="Hug L.A."/>
            <person name="Sharon I."/>
            <person name="Castelle C.J."/>
            <person name="Probst A.J."/>
            <person name="Thomas B.C."/>
            <person name="Singh A."/>
            <person name="Wilkins M.J."/>
            <person name="Karaoz U."/>
            <person name="Brodie E.L."/>
            <person name="Williams K.H."/>
            <person name="Hubbard S.S."/>
            <person name="Banfield J.F."/>
        </authorList>
    </citation>
    <scope>NUCLEOTIDE SEQUENCE [LARGE SCALE GENOMIC DNA]</scope>
</reference>
<feature type="region of interest" description="Disordered" evidence="1">
    <location>
        <begin position="364"/>
        <end position="386"/>
    </location>
</feature>
<feature type="compositionally biased region" description="Pro residues" evidence="1">
    <location>
        <begin position="469"/>
        <end position="497"/>
    </location>
</feature>
<dbReference type="InterPro" id="IPR000601">
    <property type="entry name" value="PKD_dom"/>
</dbReference>
<keyword evidence="2" id="KW-0812">Transmembrane</keyword>
<dbReference type="SUPFAM" id="SSF49299">
    <property type="entry name" value="PKD domain"/>
    <property type="match status" value="1"/>
</dbReference>
<feature type="domain" description="PKD" evidence="3">
    <location>
        <begin position="410"/>
        <end position="453"/>
    </location>
</feature>
<sequence length="588" mass="61522">MQNIRISKSKFLVGFFVLIFTLSMTVQPLVLSTLAVGGPPETVTICHASASNSNPYIVQNPSKDGDVGGHDIHNGPVWFDGITEEWGDIIPPFSYDDGSYPGKNWTTEGQAFYNNGCNIPTITPEPGTIVIEKVTVGGDGSFTFTGDVSGVLSNGQTASEEVDPDASYTSTESVPDGWTLTSISCDDENSTGNTESATATFNVEEGETVTCTFTNTKDADLGSITIEKEVGGDEISEWAFDFTGLGGFTLSNLLSSFTSNDLGQDTYTVTEDLSNLVDGWSFGGITCNDGSDVEVTENSVSINLGEGENVTCTFTNSFSDSSDDPVLGCMDPEANNYDSEATQQPEGACEYDEEDDPILGCMDPEANNYNPDATQSNDSCTYDENPPAQDQLACQVEDASVNVGESVNFTATGGNGSYSWSAPNGTPDNGTGSSFSTVYSVAGSYLVTVSSNEVVVECDPDISVAATPTPTPSTEPTPTPIPTPESTPTPTPDPTPTPSCTGNCGGGGTTTPFVPNSTPTPIVQGASVTPTPAPLVAGAMTVLPETGGPSFAYINFLSSLFIASMMTGMMMLLIGYRALPVALLRRLD</sequence>
<feature type="transmembrane region" description="Helical" evidence="2">
    <location>
        <begin position="551"/>
        <end position="576"/>
    </location>
</feature>
<feature type="compositionally biased region" description="Polar residues" evidence="1">
    <location>
        <begin position="367"/>
        <end position="382"/>
    </location>
</feature>
<dbReference type="InterPro" id="IPR035986">
    <property type="entry name" value="PKD_dom_sf"/>
</dbReference>
<name>A0A1F8GKV3_9BACT</name>
<dbReference type="InterPro" id="IPR055371">
    <property type="entry name" value="SpaA_PFL_dom_4"/>
</dbReference>
<evidence type="ECO:0000256" key="2">
    <source>
        <dbReference type="SAM" id="Phobius"/>
    </source>
</evidence>
<evidence type="ECO:0000256" key="1">
    <source>
        <dbReference type="SAM" id="MobiDB-lite"/>
    </source>
</evidence>
<evidence type="ECO:0000313" key="5">
    <source>
        <dbReference type="Proteomes" id="UP000178256"/>
    </source>
</evidence>
<evidence type="ECO:0000259" key="3">
    <source>
        <dbReference type="PROSITE" id="PS50093"/>
    </source>
</evidence>
<dbReference type="Gene3D" id="2.60.40.1140">
    <property type="entry name" value="Collagen-binding surface protein Cna, B-type domain"/>
    <property type="match status" value="1"/>
</dbReference>
<keyword evidence="2" id="KW-1133">Transmembrane helix</keyword>
<dbReference type="Pfam" id="PF00801">
    <property type="entry name" value="PKD"/>
    <property type="match status" value="1"/>
</dbReference>
<dbReference type="AlphaFoldDB" id="A0A1F8GKV3"/>
<dbReference type="EMBL" id="MGKL01000020">
    <property type="protein sequence ID" value="OGN25358.1"/>
    <property type="molecule type" value="Genomic_DNA"/>
</dbReference>
<proteinExistence type="predicted"/>
<organism evidence="4 5">
    <name type="scientific">Candidatus Yanofskybacteria bacterium RIFCSPLOWO2_01_FULL_44_22</name>
    <dbReference type="NCBI Taxonomy" id="1802697"/>
    <lineage>
        <taxon>Bacteria</taxon>
        <taxon>Candidatus Yanofskyibacteriota</taxon>
    </lineage>
</organism>
<keyword evidence="2" id="KW-0472">Membrane</keyword>